<dbReference type="Gene3D" id="3.40.710.10">
    <property type="entry name" value="DD-peptidase/beta-lactamase superfamily"/>
    <property type="match status" value="1"/>
</dbReference>
<dbReference type="InterPro" id="IPR050515">
    <property type="entry name" value="Beta-lactam/transpept"/>
</dbReference>
<dbReference type="Gene3D" id="3.90.1310.10">
    <property type="entry name" value="Penicillin-binding protein 2a (Domain 2)"/>
    <property type="match status" value="1"/>
</dbReference>
<dbReference type="CDD" id="cd06576">
    <property type="entry name" value="PASTA_Pbp2x-like_1"/>
    <property type="match status" value="1"/>
</dbReference>
<dbReference type="InterPro" id="IPR005543">
    <property type="entry name" value="PASTA_dom"/>
</dbReference>
<dbReference type="Pfam" id="PF03717">
    <property type="entry name" value="PBP_dimer"/>
    <property type="match status" value="1"/>
</dbReference>
<evidence type="ECO:0000256" key="3">
    <source>
        <dbReference type="ARBA" id="ARBA00023136"/>
    </source>
</evidence>
<dbReference type="GO" id="GO:0071555">
    <property type="term" value="P:cell wall organization"/>
    <property type="evidence" value="ECO:0007669"/>
    <property type="project" value="TreeGrafter"/>
</dbReference>
<dbReference type="PANTHER" id="PTHR30627:SF1">
    <property type="entry name" value="PEPTIDOGLYCAN D,D-TRANSPEPTIDASE FTSI"/>
    <property type="match status" value="1"/>
</dbReference>
<name>A0A0R3JW91_CALMK</name>
<dbReference type="GO" id="GO:0005886">
    <property type="term" value="C:plasma membrane"/>
    <property type="evidence" value="ECO:0007669"/>
    <property type="project" value="TreeGrafter"/>
</dbReference>
<dbReference type="Pfam" id="PF03793">
    <property type="entry name" value="PASTA"/>
    <property type="match status" value="2"/>
</dbReference>
<dbReference type="Pfam" id="PF00905">
    <property type="entry name" value="Transpeptidase"/>
    <property type="match status" value="1"/>
</dbReference>
<keyword evidence="3" id="KW-0472">Membrane</keyword>
<comment type="similarity">
    <text evidence="2">Belongs to the transpeptidase family.</text>
</comment>
<dbReference type="SMART" id="SM00740">
    <property type="entry name" value="PASTA"/>
    <property type="match status" value="2"/>
</dbReference>
<sequence length="718" mass="79562">MSSQKTTLTNKKRAVFLLAIIFLMQLGIVLRFAYIQIIWSPELQKWAYEQWTHDIKIDAKRGRILDRNGNPLAVSGNVERVDAFMKDVHDAVEEKKFTLEQYAEKLSQILGMSKESVLAKLNKKLPNGQPVASVIIARRIEKEQGNKIRELELPGIVVSEDTKRYYPNGNFLAHVLGNTDIDGNGRAGLEFYYNDELKGVPGRFMGETDKFVRELPFRLASYVPPQNGNDIVLTIDEYIQYYTEKAIEKGLQEYKAKQITAIVMDPKTGEILAMANKPDYDPNTPVKGDVQESVKSWKNRAVNDSFEPGSVLKILTAAAAISEGIVDSNDKFVCNGSIKVANRIIRCWKTTGHGIQNFTNILENSCNVGFVMLGEKLGKEKLHKYFNIFNLGKKTGIDFPGEAKGQVRDVSQVKSVELATESFGQGISVTPIQFISILGAIANNGKMMQPHLVKRIINTDDEGNTKVIEDIHPKLLRQTISQENAKKLLLMLESVVKNGAAKKAYIDGYRIGGKTGTAQKVIDGKYAPGKYISSFAAIAPIDDPKVVVFVSIDEPDPSNYYAGSTAAPLTKSLLEDILRYLNIQPNLVSNLQPKEVMIPEVRGKSVDEAIGILKTKKIDYEIQGNGNIIYDISPKPGIIVKENTKITLYLGTNVNKKPIVVVPDFMGMTKKEILDIANSIGISIEFLGDGIASSQDVSPYTEVNKGTTVKVILEIPED</sequence>
<dbReference type="InterPro" id="IPR005311">
    <property type="entry name" value="PBP_dimer"/>
</dbReference>
<dbReference type="CDD" id="cd06575">
    <property type="entry name" value="PASTA_Pbp2x-like_2"/>
    <property type="match status" value="1"/>
</dbReference>
<dbReference type="GO" id="GO:0008658">
    <property type="term" value="F:penicillin binding"/>
    <property type="evidence" value="ECO:0007669"/>
    <property type="project" value="InterPro"/>
</dbReference>
<dbReference type="InterPro" id="IPR011927">
    <property type="entry name" value="SpoVD_pbp"/>
</dbReference>
<feature type="domain" description="PASTA" evidence="4">
    <location>
        <begin position="656"/>
        <end position="715"/>
    </location>
</feature>
<dbReference type="PROSITE" id="PS51178">
    <property type="entry name" value="PASTA"/>
    <property type="match status" value="2"/>
</dbReference>
<feature type="domain" description="PASTA" evidence="4">
    <location>
        <begin position="592"/>
        <end position="652"/>
    </location>
</feature>
<comment type="subcellular location">
    <subcellularLocation>
        <location evidence="1">Membrane</location>
    </subcellularLocation>
</comment>
<dbReference type="OrthoDB" id="9804124at2"/>
<reference evidence="5 6" key="1">
    <citation type="submission" date="2015-09" db="EMBL/GenBank/DDBJ databases">
        <title>Draft genome sequence of a Caloramator mitchellensis, a moderate thermophile from the Great Artesian Basin of Australia.</title>
        <authorList>
            <person name="Patel B.K."/>
        </authorList>
    </citation>
    <scope>NUCLEOTIDE SEQUENCE [LARGE SCALE GENOMIC DNA]</scope>
    <source>
        <strain evidence="5 6">VF08</strain>
    </source>
</reference>
<dbReference type="SUPFAM" id="SSF54184">
    <property type="entry name" value="Penicillin-binding protein 2x (pbp-2x), c-terminal domain"/>
    <property type="match status" value="2"/>
</dbReference>
<dbReference type="STRING" id="908809.ABG79_01572"/>
<dbReference type="Proteomes" id="UP000052015">
    <property type="component" value="Unassembled WGS sequence"/>
</dbReference>
<dbReference type="RefSeq" id="WP_057978836.1">
    <property type="nucleotide sequence ID" value="NZ_LKHP01000008.1"/>
</dbReference>
<proteinExistence type="inferred from homology"/>
<evidence type="ECO:0000256" key="1">
    <source>
        <dbReference type="ARBA" id="ARBA00004370"/>
    </source>
</evidence>
<dbReference type="EMBL" id="LKHP01000008">
    <property type="protein sequence ID" value="KRQ86589.1"/>
    <property type="molecule type" value="Genomic_DNA"/>
</dbReference>
<organism evidence="5 6">
    <name type="scientific">Caloramator mitchellensis</name>
    <dbReference type="NCBI Taxonomy" id="908809"/>
    <lineage>
        <taxon>Bacteria</taxon>
        <taxon>Bacillati</taxon>
        <taxon>Bacillota</taxon>
        <taxon>Clostridia</taxon>
        <taxon>Eubacteriales</taxon>
        <taxon>Clostridiaceae</taxon>
        <taxon>Caloramator</taxon>
    </lineage>
</organism>
<evidence type="ECO:0000259" key="4">
    <source>
        <dbReference type="PROSITE" id="PS51178"/>
    </source>
</evidence>
<dbReference type="PATRIC" id="fig|908809.3.peg.1576"/>
<comment type="caution">
    <text evidence="5">The sequence shown here is derived from an EMBL/GenBank/DDBJ whole genome shotgun (WGS) entry which is preliminary data.</text>
</comment>
<dbReference type="InterPro" id="IPR001460">
    <property type="entry name" value="PCN-bd_Tpept"/>
</dbReference>
<dbReference type="NCBIfam" id="TIGR02214">
    <property type="entry name" value="spoVD_pbp"/>
    <property type="match status" value="1"/>
</dbReference>
<evidence type="ECO:0000256" key="2">
    <source>
        <dbReference type="ARBA" id="ARBA00007171"/>
    </source>
</evidence>
<protein>
    <submittedName>
        <fullName evidence="5">Stage V sporulation protein D</fullName>
    </submittedName>
</protein>
<evidence type="ECO:0000313" key="5">
    <source>
        <dbReference type="EMBL" id="KRQ86589.1"/>
    </source>
</evidence>
<dbReference type="SUPFAM" id="SSF56519">
    <property type="entry name" value="Penicillin binding protein dimerisation domain"/>
    <property type="match status" value="1"/>
</dbReference>
<accession>A0A0R3JW91</accession>
<dbReference type="SUPFAM" id="SSF56601">
    <property type="entry name" value="beta-lactamase/transpeptidase-like"/>
    <property type="match status" value="1"/>
</dbReference>
<dbReference type="PANTHER" id="PTHR30627">
    <property type="entry name" value="PEPTIDOGLYCAN D,D-TRANSPEPTIDASE"/>
    <property type="match status" value="1"/>
</dbReference>
<dbReference type="InterPro" id="IPR012338">
    <property type="entry name" value="Beta-lactam/transpept-like"/>
</dbReference>
<gene>
    <name evidence="5" type="primary">spoVD_2</name>
    <name evidence="5" type="ORF">ABG79_01572</name>
</gene>
<evidence type="ECO:0000313" key="6">
    <source>
        <dbReference type="Proteomes" id="UP000052015"/>
    </source>
</evidence>
<dbReference type="InterPro" id="IPR036138">
    <property type="entry name" value="PBP_dimer_sf"/>
</dbReference>
<keyword evidence="6" id="KW-1185">Reference proteome</keyword>
<dbReference type="AlphaFoldDB" id="A0A0R3JW91"/>
<dbReference type="Gene3D" id="3.30.450.330">
    <property type="match status" value="1"/>
</dbReference>